<dbReference type="Proteomes" id="UP001285908">
    <property type="component" value="Unassembled WGS sequence"/>
</dbReference>
<name>A0AAJ0IGD4_9PEZI</name>
<dbReference type="AlphaFoldDB" id="A0AAJ0IGD4"/>
<dbReference type="GeneID" id="87876197"/>
<evidence type="ECO:0000313" key="2">
    <source>
        <dbReference type="EMBL" id="KAK3499828.1"/>
    </source>
</evidence>
<organism evidence="2 3">
    <name type="scientific">Neurospora hispaniola</name>
    <dbReference type="NCBI Taxonomy" id="588809"/>
    <lineage>
        <taxon>Eukaryota</taxon>
        <taxon>Fungi</taxon>
        <taxon>Dikarya</taxon>
        <taxon>Ascomycota</taxon>
        <taxon>Pezizomycotina</taxon>
        <taxon>Sordariomycetes</taxon>
        <taxon>Sordariomycetidae</taxon>
        <taxon>Sordariales</taxon>
        <taxon>Sordariaceae</taxon>
        <taxon>Neurospora</taxon>
    </lineage>
</organism>
<protein>
    <submittedName>
        <fullName evidence="2">Uncharacterized protein</fullName>
    </submittedName>
</protein>
<gene>
    <name evidence="2" type="ORF">B0T23DRAFT_401348</name>
</gene>
<dbReference type="RefSeq" id="XP_062697461.1">
    <property type="nucleotide sequence ID" value="XM_062838575.1"/>
</dbReference>
<reference evidence="2 3" key="1">
    <citation type="journal article" date="2023" name="Mol. Phylogenet. Evol.">
        <title>Genome-scale phylogeny and comparative genomics of the fungal order Sordariales.</title>
        <authorList>
            <person name="Hensen N."/>
            <person name="Bonometti L."/>
            <person name="Westerberg I."/>
            <person name="Brannstrom I.O."/>
            <person name="Guillou S."/>
            <person name="Cros-Aarteil S."/>
            <person name="Calhoun S."/>
            <person name="Haridas S."/>
            <person name="Kuo A."/>
            <person name="Mondo S."/>
            <person name="Pangilinan J."/>
            <person name="Riley R."/>
            <person name="LaButti K."/>
            <person name="Andreopoulos B."/>
            <person name="Lipzen A."/>
            <person name="Chen C."/>
            <person name="Yan M."/>
            <person name="Daum C."/>
            <person name="Ng V."/>
            <person name="Clum A."/>
            <person name="Steindorff A."/>
            <person name="Ohm R.A."/>
            <person name="Martin F."/>
            <person name="Silar P."/>
            <person name="Natvig D.O."/>
            <person name="Lalanne C."/>
            <person name="Gautier V."/>
            <person name="Ament-Velasquez S.L."/>
            <person name="Kruys A."/>
            <person name="Hutchinson M.I."/>
            <person name="Powell A.J."/>
            <person name="Barry K."/>
            <person name="Miller A.N."/>
            <person name="Grigoriev I.V."/>
            <person name="Debuchy R."/>
            <person name="Gladieux P."/>
            <person name="Hiltunen Thoren M."/>
            <person name="Johannesson H."/>
        </authorList>
    </citation>
    <scope>NUCLEOTIDE SEQUENCE [LARGE SCALE GENOMIC DNA]</scope>
    <source>
        <strain evidence="2 3">FGSC 10403</strain>
    </source>
</reference>
<evidence type="ECO:0000256" key="1">
    <source>
        <dbReference type="SAM" id="MobiDB-lite"/>
    </source>
</evidence>
<feature type="compositionally biased region" description="Polar residues" evidence="1">
    <location>
        <begin position="197"/>
        <end position="211"/>
    </location>
</feature>
<feature type="compositionally biased region" description="Polar residues" evidence="1">
    <location>
        <begin position="62"/>
        <end position="78"/>
    </location>
</feature>
<feature type="region of interest" description="Disordered" evidence="1">
    <location>
        <begin position="197"/>
        <end position="231"/>
    </location>
</feature>
<comment type="caution">
    <text evidence="2">The sequence shown here is derived from an EMBL/GenBank/DDBJ whole genome shotgun (WGS) entry which is preliminary data.</text>
</comment>
<keyword evidence="3" id="KW-1185">Reference proteome</keyword>
<sequence length="272" mass="29210">MGSRPKPQLKEEAVRRGPRLVPESPNHEGYRPVVSQQRPYDGAAFNFAQGFGSRPAMMPSKTPASPRTSPSQQTQKTMASLDGSPVAPFMPGGAEVPRISLENPTTTLFESQVEILLWPGDGNQMDLTLGLSVDLLRLSRNTASRQQLKRQDAVTDDSVPTFTSALVVTLEVPTLEDLRCVLATSVLVEVTVLTDQQKGNGTVPSTSTYPTDDQGLLPARFSPQRGINPPRALAASLPRSATLLAGPLASPVPLVPSLLAHSNSPMYPIFHL</sequence>
<feature type="region of interest" description="Disordered" evidence="1">
    <location>
        <begin position="1"/>
        <end position="85"/>
    </location>
</feature>
<accession>A0AAJ0IGD4</accession>
<dbReference type="EMBL" id="JAULSX010000001">
    <property type="protein sequence ID" value="KAK3499828.1"/>
    <property type="molecule type" value="Genomic_DNA"/>
</dbReference>
<evidence type="ECO:0000313" key="3">
    <source>
        <dbReference type="Proteomes" id="UP001285908"/>
    </source>
</evidence>
<proteinExistence type="predicted"/>